<protein>
    <submittedName>
        <fullName evidence="2">Uncharacterized protein</fullName>
    </submittedName>
</protein>
<keyword evidence="3" id="KW-1185">Reference proteome</keyword>
<comment type="caution">
    <text evidence="2">The sequence shown here is derived from an EMBL/GenBank/DDBJ whole genome shotgun (WGS) entry which is preliminary data.</text>
</comment>
<dbReference type="OrthoDB" id="3544487at2759"/>
<name>A0A0H1BPX9_9EURO</name>
<evidence type="ECO:0000313" key="2">
    <source>
        <dbReference type="EMBL" id="KLJ13092.1"/>
    </source>
</evidence>
<organism evidence="2 3">
    <name type="scientific">Blastomyces silverae</name>
    <dbReference type="NCBI Taxonomy" id="2060906"/>
    <lineage>
        <taxon>Eukaryota</taxon>
        <taxon>Fungi</taxon>
        <taxon>Dikarya</taxon>
        <taxon>Ascomycota</taxon>
        <taxon>Pezizomycotina</taxon>
        <taxon>Eurotiomycetes</taxon>
        <taxon>Eurotiomycetidae</taxon>
        <taxon>Onygenales</taxon>
        <taxon>Ajellomycetaceae</taxon>
        <taxon>Blastomyces</taxon>
    </lineage>
</organism>
<accession>A0A0H1BPX9</accession>
<dbReference type="STRING" id="2060906.A0A0H1BPX9"/>
<feature type="region of interest" description="Disordered" evidence="1">
    <location>
        <begin position="126"/>
        <end position="177"/>
    </location>
</feature>
<feature type="region of interest" description="Disordered" evidence="1">
    <location>
        <begin position="27"/>
        <end position="51"/>
    </location>
</feature>
<evidence type="ECO:0000313" key="3">
    <source>
        <dbReference type="Proteomes" id="UP000053573"/>
    </source>
</evidence>
<proteinExistence type="predicted"/>
<gene>
    <name evidence="2" type="ORF">EMPG_11958</name>
</gene>
<evidence type="ECO:0000256" key="1">
    <source>
        <dbReference type="SAM" id="MobiDB-lite"/>
    </source>
</evidence>
<dbReference type="Proteomes" id="UP000053573">
    <property type="component" value="Unassembled WGS sequence"/>
</dbReference>
<feature type="compositionally biased region" description="Acidic residues" evidence="1">
    <location>
        <begin position="35"/>
        <end position="49"/>
    </location>
</feature>
<dbReference type="AlphaFoldDB" id="A0A0H1BPX9"/>
<dbReference type="EMBL" id="LDEV01000525">
    <property type="protein sequence ID" value="KLJ13092.1"/>
    <property type="molecule type" value="Genomic_DNA"/>
</dbReference>
<reference evidence="3" key="1">
    <citation type="journal article" date="2015" name="PLoS Genet.">
        <title>The dynamic genome and transcriptome of the human fungal pathogen Blastomyces and close relative Emmonsia.</title>
        <authorList>
            <person name="Munoz J.F."/>
            <person name="Gauthier G.M."/>
            <person name="Desjardins C.A."/>
            <person name="Gallo J.E."/>
            <person name="Holder J."/>
            <person name="Sullivan T.D."/>
            <person name="Marty A.J."/>
            <person name="Carmen J.C."/>
            <person name="Chen Z."/>
            <person name="Ding L."/>
            <person name="Gujja S."/>
            <person name="Magrini V."/>
            <person name="Misas E."/>
            <person name="Mitreva M."/>
            <person name="Priest M."/>
            <person name="Saif S."/>
            <person name="Whiston E.A."/>
            <person name="Young S."/>
            <person name="Zeng Q."/>
            <person name="Goldman W.E."/>
            <person name="Mardis E.R."/>
            <person name="Taylor J.W."/>
            <person name="McEwen J.G."/>
            <person name="Clay O.K."/>
            <person name="Klein B.S."/>
            <person name="Cuomo C.A."/>
        </authorList>
    </citation>
    <scope>NUCLEOTIDE SEQUENCE [LARGE SCALE GENOMIC DNA]</scope>
    <source>
        <strain evidence="3">UAMH 139</strain>
    </source>
</reference>
<sequence length="177" mass="18844">MSSSPPILPPASVLRVAACPVLVVHDLSDPSKDENDSDDSDHDVPDDEGQLCPEHCLAQAEDLNVSQLRQKRYSEPNSREPQCDALVLEEHWVSAQALSTRSTNITRSGGVFSGVDFSASWNISDGSTRPTRGLRSAVWKKGGSHAGQSDPAASPCPTMTVLALQPNGDGTQGRITP</sequence>